<evidence type="ECO:0000256" key="4">
    <source>
        <dbReference type="SAM" id="MobiDB-lite"/>
    </source>
</evidence>
<evidence type="ECO:0000313" key="7">
    <source>
        <dbReference type="Proteomes" id="UP000729402"/>
    </source>
</evidence>
<dbReference type="InterPro" id="IPR002683">
    <property type="entry name" value="PsbP_C"/>
</dbReference>
<evidence type="ECO:0000256" key="3">
    <source>
        <dbReference type="PROSITE-ProRule" id="PRU00175"/>
    </source>
</evidence>
<dbReference type="PROSITE" id="PS50089">
    <property type="entry name" value="ZF_RING_2"/>
    <property type="match status" value="1"/>
</dbReference>
<dbReference type="FunFam" id="3.30.40.10:FF:000444">
    <property type="entry name" value="Nitric oxide synthase-interacting protein"/>
    <property type="match status" value="1"/>
</dbReference>
<feature type="region of interest" description="Disordered" evidence="4">
    <location>
        <begin position="1"/>
        <end position="61"/>
    </location>
</feature>
<dbReference type="Pfam" id="PF04641">
    <property type="entry name" value="Rtf2"/>
    <property type="match status" value="1"/>
</dbReference>
<dbReference type="EMBL" id="JAAALK010000283">
    <property type="protein sequence ID" value="KAG8074482.1"/>
    <property type="molecule type" value="Genomic_DNA"/>
</dbReference>
<evidence type="ECO:0000313" key="6">
    <source>
        <dbReference type="EMBL" id="KAG8074482.1"/>
    </source>
</evidence>
<dbReference type="Pfam" id="PF01789">
    <property type="entry name" value="PsbP"/>
    <property type="match status" value="1"/>
</dbReference>
<dbReference type="Pfam" id="PF15906">
    <property type="entry name" value="zf-NOSIP"/>
    <property type="match status" value="1"/>
</dbReference>
<name>A0A8J5T068_ZIZPA</name>
<comment type="caution">
    <text evidence="6">The sequence shown here is derived from an EMBL/GenBank/DDBJ whole genome shotgun (WGS) entry which is preliminary data.</text>
</comment>
<reference evidence="6" key="2">
    <citation type="submission" date="2021-02" db="EMBL/GenBank/DDBJ databases">
        <authorList>
            <person name="Kimball J.A."/>
            <person name="Haas M.W."/>
            <person name="Macchietto M."/>
            <person name="Kono T."/>
            <person name="Duquette J."/>
            <person name="Shao M."/>
        </authorList>
    </citation>
    <scope>NUCLEOTIDE SEQUENCE</scope>
    <source>
        <tissue evidence="6">Fresh leaf tissue</tissue>
    </source>
</reference>
<reference evidence="6" key="1">
    <citation type="journal article" date="2021" name="bioRxiv">
        <title>Whole Genome Assembly and Annotation of Northern Wild Rice, Zizania palustris L., Supports a Whole Genome Duplication in the Zizania Genus.</title>
        <authorList>
            <person name="Haas M."/>
            <person name="Kono T."/>
            <person name="Macchietto M."/>
            <person name="Millas R."/>
            <person name="McGilp L."/>
            <person name="Shao M."/>
            <person name="Duquette J."/>
            <person name="Hirsch C.N."/>
            <person name="Kimball J."/>
        </authorList>
    </citation>
    <scope>NUCLEOTIDE SEQUENCE</scope>
    <source>
        <tissue evidence="6">Fresh leaf tissue</tissue>
    </source>
</reference>
<feature type="compositionally biased region" description="Low complexity" evidence="4">
    <location>
        <begin position="15"/>
        <end position="24"/>
    </location>
</feature>
<feature type="domain" description="RING-type" evidence="5">
    <location>
        <begin position="270"/>
        <end position="312"/>
    </location>
</feature>
<dbReference type="GO" id="GO:0008270">
    <property type="term" value="F:zinc ion binding"/>
    <property type="evidence" value="ECO:0007669"/>
    <property type="project" value="UniProtKB-KW"/>
</dbReference>
<comment type="subcellular location">
    <subcellularLocation>
        <location evidence="1">Nucleus</location>
    </subcellularLocation>
</comment>
<keyword evidence="7" id="KW-1185">Reference proteome</keyword>
<organism evidence="6 7">
    <name type="scientific">Zizania palustris</name>
    <name type="common">Northern wild rice</name>
    <dbReference type="NCBI Taxonomy" id="103762"/>
    <lineage>
        <taxon>Eukaryota</taxon>
        <taxon>Viridiplantae</taxon>
        <taxon>Streptophyta</taxon>
        <taxon>Embryophyta</taxon>
        <taxon>Tracheophyta</taxon>
        <taxon>Spermatophyta</taxon>
        <taxon>Magnoliopsida</taxon>
        <taxon>Liliopsida</taxon>
        <taxon>Poales</taxon>
        <taxon>Poaceae</taxon>
        <taxon>BOP clade</taxon>
        <taxon>Oryzoideae</taxon>
        <taxon>Oryzeae</taxon>
        <taxon>Zizaniinae</taxon>
        <taxon>Zizania</taxon>
    </lineage>
</organism>
<dbReference type="GO" id="GO:0019898">
    <property type="term" value="C:extrinsic component of membrane"/>
    <property type="evidence" value="ECO:0007669"/>
    <property type="project" value="InterPro"/>
</dbReference>
<dbReference type="PANTHER" id="PTHR13063">
    <property type="entry name" value="ENOS INTERACTING PROTEIN"/>
    <property type="match status" value="1"/>
</dbReference>
<dbReference type="InterPro" id="IPR031790">
    <property type="entry name" value="Znf-NOSIP"/>
</dbReference>
<evidence type="ECO:0000256" key="1">
    <source>
        <dbReference type="ARBA" id="ARBA00004123"/>
    </source>
</evidence>
<gene>
    <name evidence="6" type="ORF">GUJ93_ZPchr0006g44903</name>
</gene>
<proteinExistence type="predicted"/>
<dbReference type="FunFam" id="3.30.40.10:FF:000330">
    <property type="entry name" value="nitric oxide synthase-interacting protein-like"/>
    <property type="match status" value="1"/>
</dbReference>
<accession>A0A8J5T068</accession>
<dbReference type="GO" id="GO:0005509">
    <property type="term" value="F:calcium ion binding"/>
    <property type="evidence" value="ECO:0007669"/>
    <property type="project" value="InterPro"/>
</dbReference>
<dbReference type="GO" id="GO:0015979">
    <property type="term" value="P:photosynthesis"/>
    <property type="evidence" value="ECO:0007669"/>
    <property type="project" value="InterPro"/>
</dbReference>
<dbReference type="GO" id="GO:0061630">
    <property type="term" value="F:ubiquitin protein ligase activity"/>
    <property type="evidence" value="ECO:0007669"/>
    <property type="project" value="InterPro"/>
</dbReference>
<keyword evidence="3" id="KW-0862">Zinc</keyword>
<evidence type="ECO:0000256" key="2">
    <source>
        <dbReference type="ARBA" id="ARBA00023242"/>
    </source>
</evidence>
<dbReference type="NCBIfam" id="NF040946">
    <property type="entry name" value="PSII_PsbP"/>
    <property type="match status" value="1"/>
</dbReference>
<dbReference type="AlphaFoldDB" id="A0A8J5T068"/>
<keyword evidence="3" id="KW-0479">Metal-binding</keyword>
<evidence type="ECO:0000259" key="5">
    <source>
        <dbReference type="PROSITE" id="PS50089"/>
    </source>
</evidence>
<feature type="compositionally biased region" description="Low complexity" evidence="4">
    <location>
        <begin position="40"/>
        <end position="52"/>
    </location>
</feature>
<dbReference type="InterPro" id="IPR001841">
    <property type="entry name" value="Znf_RING"/>
</dbReference>
<protein>
    <recommendedName>
        <fullName evidence="5">RING-type domain-containing protein</fullName>
    </recommendedName>
</protein>
<dbReference type="GO" id="GO:0009654">
    <property type="term" value="C:photosystem II oxygen evolving complex"/>
    <property type="evidence" value="ECO:0007669"/>
    <property type="project" value="InterPro"/>
</dbReference>
<dbReference type="Proteomes" id="UP000729402">
    <property type="component" value="Unassembled WGS sequence"/>
</dbReference>
<sequence>MPSRPPPRPRPPRPHAAAPVATAPTRRRTRTPPPPPSPASTPARLRPAATAPARRRPRRLRPRRARALAFFTYEEKRKLGYGTQRERLGKDSIKPFDACCLKIKPLIDPLCCPKGHAFCTECILECLLAQKKDIKRKLAVHDAQKNLEKEEEEEKLMMRKSKELEAFGQQNHGAIPQYLDRSGSQDRSGFHGANSVKVTSFEEEALRTMKAFWLPSATPEASAKVEAPSMDTICPEGQEKLKLKSLFPISFTEEKTDQKNKSSVEKSYMCPSCKSTLTNTMSLVTISTCGHVFCKKCSDKFLVTDKVCLVCNKPCKGRNLTPLEKGGTGFAAHDEHLEARNFKHLGSGSGLGFALLLWSGATQSYDAIKRVAWLVYKCFMVESFTDDSESPHISPHSPKKWTGPLLSVRAQYKDTTKSCNEDNGNADLAALASTHTCEMASLQSLICSVSKQLVASNSPVSTKLNVFPPSAVSASSSEASSDEKDVTRRRLALLGAGALATGLLKSSSACAEEVPKNYKSYVDAKDGYSYLYPADWRDFDFLGHDSAFKDRNLALQCVRVAFIPTAKTDIRDLGPMDEAIFNLVNNVYAAPNQIPSVYGMQERTVDGKNYWTFEYDLEAPGYGVSAFATVAIGNGRYYTLIVTANERRWSRLRNKLKVVADSFLISDLSA</sequence>
<keyword evidence="2" id="KW-0539">Nucleus</keyword>
<dbReference type="InterPro" id="IPR016818">
    <property type="entry name" value="NOSIP"/>
</dbReference>
<dbReference type="GO" id="GO:0005634">
    <property type="term" value="C:nucleus"/>
    <property type="evidence" value="ECO:0007669"/>
    <property type="project" value="UniProtKB-SubCell"/>
</dbReference>
<keyword evidence="3" id="KW-0863">Zinc-finger</keyword>
<dbReference type="PANTHER" id="PTHR13063:SF10">
    <property type="entry name" value="NITRIC OXIDE SYNTHASE-INTERACTING PROTEIN"/>
    <property type="match status" value="1"/>
</dbReference>
<dbReference type="OrthoDB" id="116827at2759"/>